<feature type="region of interest" description="Disordered" evidence="8">
    <location>
        <begin position="158"/>
        <end position="179"/>
    </location>
</feature>
<dbReference type="OrthoDB" id="423598at2759"/>
<dbReference type="AlphaFoldDB" id="K8EMX0"/>
<feature type="compositionally biased region" description="Low complexity" evidence="8">
    <location>
        <begin position="20"/>
        <end position="30"/>
    </location>
</feature>
<comment type="function">
    <text evidence="7">The light-harvesting complex (LHC) functions as a light receptor, it captures and delivers excitation energy to photosystems with which it is closely associated.</text>
</comment>
<dbReference type="Pfam" id="PF00504">
    <property type="entry name" value="Chloroa_b-bind"/>
    <property type="match status" value="1"/>
</dbReference>
<feature type="binding site" description="axial binding residue" evidence="6">
    <location>
        <position position="262"/>
    </location>
    <ligand>
        <name>chlorophyll b</name>
        <dbReference type="ChEBI" id="CHEBI:61721"/>
        <label>1</label>
    </ligand>
    <ligandPart>
        <name>Mg</name>
        <dbReference type="ChEBI" id="CHEBI:25107"/>
    </ligandPart>
</feature>
<evidence type="ECO:0000256" key="6">
    <source>
        <dbReference type="PIRSR" id="PIRSR601344-1"/>
    </source>
</evidence>
<reference evidence="9 10" key="1">
    <citation type="submission" date="2011-10" db="EMBL/GenBank/DDBJ databases">
        <authorList>
            <person name="Genoscope - CEA"/>
        </authorList>
    </citation>
    <scope>NUCLEOTIDE SEQUENCE [LARGE SCALE GENOMIC DNA]</scope>
    <source>
        <strain evidence="9 10">RCC 1105</strain>
    </source>
</reference>
<evidence type="ECO:0000256" key="2">
    <source>
        <dbReference type="ARBA" id="ARBA00022528"/>
    </source>
</evidence>
<dbReference type="InterPro" id="IPR022796">
    <property type="entry name" value="Chloroa_b-bind"/>
</dbReference>
<evidence type="ECO:0000256" key="5">
    <source>
        <dbReference type="ARBA" id="ARBA00022991"/>
    </source>
</evidence>
<feature type="binding site" evidence="6">
    <location>
        <position position="387"/>
    </location>
    <ligand>
        <name>chlorophyll a</name>
        <dbReference type="ChEBI" id="CHEBI:58416"/>
        <label>1</label>
    </ligand>
</feature>
<dbReference type="Proteomes" id="UP000198341">
    <property type="component" value="Chromosome 13"/>
</dbReference>
<keyword evidence="5 7" id="KW-0157">Chromophore</keyword>
<feature type="binding site" description="axial binding residue" evidence="6">
    <location>
        <position position="317"/>
    </location>
    <ligand>
        <name>chlorophyll b</name>
        <dbReference type="ChEBI" id="CHEBI:61721"/>
        <label>1</label>
    </ligand>
    <ligandPart>
        <name>Mg</name>
        <dbReference type="ChEBI" id="CHEBI:25107"/>
    </ligandPart>
</feature>
<dbReference type="eggNOG" id="ENOG502QQ8A">
    <property type="taxonomic scope" value="Eukaryota"/>
</dbReference>
<keyword evidence="2 7" id="KW-0150">Chloroplast</keyword>
<feature type="binding site" evidence="6">
    <location>
        <position position="257"/>
    </location>
    <ligand>
        <name>chlorophyll a</name>
        <dbReference type="ChEBI" id="CHEBI:58416"/>
        <label>1</label>
    </ligand>
</feature>
<keyword evidence="1 6" id="KW-0148">Chlorophyll</keyword>
<dbReference type="GO" id="GO:0009522">
    <property type="term" value="C:photosystem I"/>
    <property type="evidence" value="ECO:0007669"/>
    <property type="project" value="UniProtKB-KW"/>
</dbReference>
<evidence type="ECO:0000313" key="9">
    <source>
        <dbReference type="EMBL" id="CCO19324.1"/>
    </source>
</evidence>
<keyword evidence="10" id="KW-1185">Reference proteome</keyword>
<name>K8EMX0_9CHLO</name>
<dbReference type="GO" id="GO:0016168">
    <property type="term" value="F:chlorophyll binding"/>
    <property type="evidence" value="ECO:0007669"/>
    <property type="project" value="UniProtKB-KW"/>
</dbReference>
<dbReference type="GO" id="GO:0009523">
    <property type="term" value="C:photosystem II"/>
    <property type="evidence" value="ECO:0007669"/>
    <property type="project" value="UniProtKB-KW"/>
</dbReference>
<organism evidence="9 10">
    <name type="scientific">Bathycoccus prasinos</name>
    <dbReference type="NCBI Taxonomy" id="41875"/>
    <lineage>
        <taxon>Eukaryota</taxon>
        <taxon>Viridiplantae</taxon>
        <taxon>Chlorophyta</taxon>
        <taxon>Mamiellophyceae</taxon>
        <taxon>Mamiellales</taxon>
        <taxon>Bathycoccaceae</taxon>
        <taxon>Bathycoccus</taxon>
    </lineage>
</organism>
<dbReference type="KEGG" id="bpg:Bathy13g02460"/>
<protein>
    <recommendedName>
        <fullName evidence="7">Chlorophyll a-b binding protein, chloroplastic</fullName>
    </recommendedName>
</protein>
<feature type="binding site" description="axial binding residue" evidence="6">
    <location>
        <position position="334"/>
    </location>
    <ligand>
        <name>chlorophyll b</name>
        <dbReference type="ChEBI" id="CHEBI:61721"/>
        <label>1</label>
    </ligand>
    <ligandPart>
        <name>Mg</name>
        <dbReference type="ChEBI" id="CHEBI:25107"/>
    </ligandPart>
</feature>
<feature type="binding site" evidence="6">
    <location>
        <position position="306"/>
    </location>
    <ligand>
        <name>chlorophyll a</name>
        <dbReference type="ChEBI" id="CHEBI:58416"/>
        <label>1</label>
    </ligand>
</feature>
<evidence type="ECO:0000256" key="4">
    <source>
        <dbReference type="ARBA" id="ARBA00022640"/>
    </source>
</evidence>
<dbReference type="GO" id="GO:0009765">
    <property type="term" value="P:photosynthesis, light harvesting"/>
    <property type="evidence" value="ECO:0007669"/>
    <property type="project" value="InterPro"/>
</dbReference>
<keyword evidence="7" id="KW-0604">Photosystem II</keyword>
<sequence length="415" mass="45053">MTSSFTVLVGGGAVLSAPFSSSSSSSSSKSVRLSTRATTRERGRTRRRLNKIRLVADSKKNDGEEEETDFESKKDAWSSSSSSSSKAKDDDDTIGQQQQQFIIENVVSSPLFYVTFGVALGVVLVQKFGSNASLLFSALPVVLLTCVSKSDLGDGLREQARKAKEADEGGTEGGREGRERMRALAKAKFPMYFGKERGRWMPRKSVSFFSGGDSDDDASSSFMFPSYLDGTLAGDAQFDPLRLSDTEEKRRRNVELELLHGRWAMLAVVGVCVPEILSRSGALELSEPIWWKIGEKVLEGIDVNYLGIEGFHIAGASGIIGIAFCQAVLMGGPEYARYVGIESLEPVGVYLPGDTNYPGGGPFDPFNLSADAERDVELRVSEVKHGRLAMIAMLGVFAQAFVTREGPVANVLEFF</sequence>
<dbReference type="GeneID" id="19012198"/>
<feature type="region of interest" description="Disordered" evidence="8">
    <location>
        <begin position="15"/>
        <end position="93"/>
    </location>
</feature>
<proteinExistence type="inferred from homology"/>
<dbReference type="Gene3D" id="1.10.3460.10">
    <property type="entry name" value="Chlorophyll a/b binding protein domain"/>
    <property type="match status" value="1"/>
</dbReference>
<comment type="subcellular location">
    <subcellularLocation>
        <location evidence="7">Plastid</location>
        <location evidence="7">Chloroplast thylakoid membrane</location>
    </subcellularLocation>
</comment>
<dbReference type="EMBL" id="FO082266">
    <property type="protein sequence ID" value="CCO19324.1"/>
    <property type="molecule type" value="Genomic_DNA"/>
</dbReference>
<dbReference type="STRING" id="41875.K8EMX0"/>
<feature type="binding site" description="axial binding residue" evidence="6">
    <location>
        <position position="326"/>
    </location>
    <ligand>
        <name>chlorophyll b</name>
        <dbReference type="ChEBI" id="CHEBI:61721"/>
        <label>1</label>
    </ligand>
    <ligandPart>
        <name>Mg</name>
        <dbReference type="ChEBI" id="CHEBI:25107"/>
    </ligandPart>
</feature>
<dbReference type="PANTHER" id="PTHR21649">
    <property type="entry name" value="CHLOROPHYLL A/B BINDING PROTEIN"/>
    <property type="match status" value="1"/>
</dbReference>
<evidence type="ECO:0000256" key="3">
    <source>
        <dbReference type="ARBA" id="ARBA00022531"/>
    </source>
</evidence>
<evidence type="ECO:0000256" key="7">
    <source>
        <dbReference type="RuleBase" id="RU363080"/>
    </source>
</evidence>
<dbReference type="SUPFAM" id="SSF103511">
    <property type="entry name" value="Chlorophyll a-b binding protein"/>
    <property type="match status" value="1"/>
</dbReference>
<dbReference type="InterPro" id="IPR001344">
    <property type="entry name" value="Chloro_AB-bd_pln"/>
</dbReference>
<evidence type="ECO:0000256" key="1">
    <source>
        <dbReference type="ARBA" id="ARBA00022494"/>
    </source>
</evidence>
<feature type="binding site" description="axial binding residue" evidence="6">
    <location>
        <position position="344"/>
    </location>
    <ligand>
        <name>chlorophyll b</name>
        <dbReference type="ChEBI" id="CHEBI:61721"/>
        <label>1</label>
    </ligand>
    <ligandPart>
        <name>Mg</name>
        <dbReference type="ChEBI" id="CHEBI:25107"/>
    </ligandPart>
</feature>
<feature type="binding site" evidence="6">
    <location>
        <position position="244"/>
    </location>
    <ligand>
        <name>chlorophyll a</name>
        <dbReference type="ChEBI" id="CHEBI:58416"/>
        <label>1</label>
    </ligand>
</feature>
<dbReference type="GO" id="GO:0009535">
    <property type="term" value="C:chloroplast thylakoid membrane"/>
    <property type="evidence" value="ECO:0007669"/>
    <property type="project" value="UniProtKB-SubCell"/>
</dbReference>
<keyword evidence="7" id="KW-0603">Photosystem I</keyword>
<evidence type="ECO:0000313" key="10">
    <source>
        <dbReference type="Proteomes" id="UP000198341"/>
    </source>
</evidence>
<accession>K8EMX0</accession>
<keyword evidence="4 7" id="KW-0934">Plastid</keyword>
<evidence type="ECO:0000256" key="8">
    <source>
        <dbReference type="SAM" id="MobiDB-lite"/>
    </source>
</evidence>
<feature type="binding site" evidence="6">
    <location>
        <position position="260"/>
    </location>
    <ligand>
        <name>chlorophyll a</name>
        <dbReference type="ChEBI" id="CHEBI:58416"/>
        <label>1</label>
    </ligand>
</feature>
<dbReference type="RefSeq" id="XP_007509521.1">
    <property type="nucleotide sequence ID" value="XM_007509459.1"/>
</dbReference>
<feature type="binding site" evidence="6">
    <location>
        <position position="382"/>
    </location>
    <ligand>
        <name>chlorophyll a</name>
        <dbReference type="ChEBI" id="CHEBI:58416"/>
        <label>1</label>
    </ligand>
</feature>
<keyword evidence="7" id="KW-0793">Thylakoid</keyword>
<feature type="binding site" evidence="6">
    <location>
        <position position="399"/>
    </location>
    <ligand>
        <name>chlorophyll a</name>
        <dbReference type="ChEBI" id="CHEBI:58416"/>
        <label>1</label>
    </ligand>
</feature>
<keyword evidence="3 7" id="KW-0602">Photosynthesis</keyword>
<comment type="similarity">
    <text evidence="7">Belongs to the light-harvesting chlorophyll a/b-binding (LHC) protein family.</text>
</comment>
<gene>
    <name evidence="9" type="ordered locus">Bathy13g02460</name>
</gene>